<reference evidence="2" key="1">
    <citation type="submission" date="2022-10" db="EMBL/GenBank/DDBJ databases">
        <title>Roseovarius pelagicus sp. nov., isolated from Arctic seawater.</title>
        <authorList>
            <person name="Hong Y.W."/>
            <person name="Hwang C.Y."/>
        </authorList>
    </citation>
    <scope>NUCLEOTIDE SEQUENCE</scope>
    <source>
        <strain evidence="2">HL-MP18</strain>
    </source>
</reference>
<feature type="transmembrane region" description="Helical" evidence="1">
    <location>
        <begin position="63"/>
        <end position="84"/>
    </location>
</feature>
<accession>A0ABY6D789</accession>
<keyword evidence="3" id="KW-1185">Reference proteome</keyword>
<evidence type="ECO:0000313" key="3">
    <source>
        <dbReference type="Proteomes" id="UP001064087"/>
    </source>
</evidence>
<keyword evidence="1" id="KW-0472">Membrane</keyword>
<feature type="transmembrane region" description="Helical" evidence="1">
    <location>
        <begin position="189"/>
        <end position="212"/>
    </location>
</feature>
<protein>
    <submittedName>
        <fullName evidence="2">DUF998 domain-containing protein</fullName>
    </submittedName>
</protein>
<dbReference type="EMBL" id="CP106738">
    <property type="protein sequence ID" value="UXX81953.1"/>
    <property type="molecule type" value="Genomic_DNA"/>
</dbReference>
<dbReference type="InterPro" id="IPR009339">
    <property type="entry name" value="DUF998"/>
</dbReference>
<evidence type="ECO:0000313" key="2">
    <source>
        <dbReference type="EMBL" id="UXX81953.1"/>
    </source>
</evidence>
<sequence>MRRDHINLSRDCREPWLLIVLGVGGIAGCAALIFGTLIGPYYVPDHDWIADTISDLAAGDSEIIMDVALYGFAAGLFAAALAAAHAHPGGAAWSAGIVALAILAAIVIVVGARNEYGDNDSEGIVIHSYLVYGLGFFFLVAPLCMAAGAGTRSHGIKWALLGLAAVWALAAPVFFLLPTGIDGLYERGLGLIACAMTAVLCLHFIAIGHSGLRRRDAR</sequence>
<dbReference type="RefSeq" id="WP_263047019.1">
    <property type="nucleotide sequence ID" value="NZ_CP106738.1"/>
</dbReference>
<dbReference type="Proteomes" id="UP001064087">
    <property type="component" value="Chromosome"/>
</dbReference>
<keyword evidence="1" id="KW-0812">Transmembrane</keyword>
<proteinExistence type="predicted"/>
<feature type="transmembrane region" description="Helical" evidence="1">
    <location>
        <begin position="91"/>
        <end position="112"/>
    </location>
</feature>
<evidence type="ECO:0000256" key="1">
    <source>
        <dbReference type="SAM" id="Phobius"/>
    </source>
</evidence>
<gene>
    <name evidence="2" type="ORF">N7U68_12575</name>
</gene>
<name>A0ABY6D789_9RHOB</name>
<keyword evidence="1" id="KW-1133">Transmembrane helix</keyword>
<organism evidence="2 3">
    <name type="scientific">Roseovarius pelagicus</name>
    <dbReference type="NCBI Taxonomy" id="2980108"/>
    <lineage>
        <taxon>Bacteria</taxon>
        <taxon>Pseudomonadati</taxon>
        <taxon>Pseudomonadota</taxon>
        <taxon>Alphaproteobacteria</taxon>
        <taxon>Rhodobacterales</taxon>
        <taxon>Roseobacteraceae</taxon>
        <taxon>Roseovarius</taxon>
    </lineage>
</organism>
<dbReference type="PROSITE" id="PS51257">
    <property type="entry name" value="PROKAR_LIPOPROTEIN"/>
    <property type="match status" value="1"/>
</dbReference>
<dbReference type="Pfam" id="PF06197">
    <property type="entry name" value="DUF998"/>
    <property type="match status" value="1"/>
</dbReference>
<feature type="transmembrane region" description="Helical" evidence="1">
    <location>
        <begin position="16"/>
        <end position="43"/>
    </location>
</feature>
<feature type="transmembrane region" description="Helical" evidence="1">
    <location>
        <begin position="158"/>
        <end position="177"/>
    </location>
</feature>
<feature type="transmembrane region" description="Helical" evidence="1">
    <location>
        <begin position="124"/>
        <end position="146"/>
    </location>
</feature>